<dbReference type="EMBL" id="UYRU01006913">
    <property type="protein sequence ID" value="VDK40607.1"/>
    <property type="molecule type" value="Genomic_DNA"/>
</dbReference>
<protein>
    <recommendedName>
        <fullName evidence="1">Reverse transcriptase domain-containing protein</fullName>
    </recommendedName>
</protein>
<evidence type="ECO:0000259" key="1">
    <source>
        <dbReference type="PROSITE" id="PS50878"/>
    </source>
</evidence>
<evidence type="ECO:0000313" key="3">
    <source>
        <dbReference type="Proteomes" id="UP000281553"/>
    </source>
</evidence>
<dbReference type="Proteomes" id="UP000281553">
    <property type="component" value="Unassembled WGS sequence"/>
</dbReference>
<dbReference type="Pfam" id="PF00078">
    <property type="entry name" value="RVT_1"/>
    <property type="match status" value="1"/>
</dbReference>
<dbReference type="PROSITE" id="PS50878">
    <property type="entry name" value="RT_POL"/>
    <property type="match status" value="1"/>
</dbReference>
<reference evidence="2 3" key="1">
    <citation type="submission" date="2018-11" db="EMBL/GenBank/DDBJ databases">
        <authorList>
            <consortium name="Pathogen Informatics"/>
        </authorList>
    </citation>
    <scope>NUCLEOTIDE SEQUENCE [LARGE SCALE GENOMIC DNA]</scope>
</reference>
<feature type="domain" description="Reverse transcriptase" evidence="1">
    <location>
        <begin position="1"/>
        <end position="168"/>
    </location>
</feature>
<proteinExistence type="predicted"/>
<organism evidence="2 3">
    <name type="scientific">Dibothriocephalus latus</name>
    <name type="common">Fish tapeworm</name>
    <name type="synonym">Diphyllobothrium latum</name>
    <dbReference type="NCBI Taxonomy" id="60516"/>
    <lineage>
        <taxon>Eukaryota</taxon>
        <taxon>Metazoa</taxon>
        <taxon>Spiralia</taxon>
        <taxon>Lophotrochozoa</taxon>
        <taxon>Platyhelminthes</taxon>
        <taxon>Cestoda</taxon>
        <taxon>Eucestoda</taxon>
        <taxon>Diphyllobothriidea</taxon>
        <taxon>Diphyllobothriidae</taxon>
        <taxon>Dibothriocephalus</taxon>
    </lineage>
</organism>
<gene>
    <name evidence="2" type="ORF">DILT_LOCUS1153</name>
</gene>
<accession>A0A3P6Q5D3</accession>
<dbReference type="PANTHER" id="PTHR47027:SF20">
    <property type="entry name" value="REVERSE TRANSCRIPTASE-LIKE PROTEIN WITH RNA-DIRECTED DNA POLYMERASE DOMAIN"/>
    <property type="match status" value="1"/>
</dbReference>
<sequence length="168" mass="18989">MQDKGQEIRAHLFTVFMDLKNSFDTVNHTGIRKVMQKFGCPEHFTHIVRKLHDGMMVHVTDDVLVSEDFAVTNGLKQRCVLSPTLFNLIFSVMLTDAYPGEQNGVMRQPLPGADYNATRINVNCTELKNVDNFAYLSSTLSRNTRIDDEVAHRNTKANQAFGRLQASV</sequence>
<dbReference type="AlphaFoldDB" id="A0A3P6Q5D3"/>
<dbReference type="PANTHER" id="PTHR47027">
    <property type="entry name" value="REVERSE TRANSCRIPTASE DOMAIN-CONTAINING PROTEIN"/>
    <property type="match status" value="1"/>
</dbReference>
<name>A0A3P6Q5D3_DIBLA</name>
<dbReference type="OrthoDB" id="6780181at2759"/>
<dbReference type="InterPro" id="IPR000477">
    <property type="entry name" value="RT_dom"/>
</dbReference>
<evidence type="ECO:0000313" key="2">
    <source>
        <dbReference type="EMBL" id="VDK40607.1"/>
    </source>
</evidence>
<keyword evidence="3" id="KW-1185">Reference proteome</keyword>